<dbReference type="PANTHER" id="PTHR11953:SF2">
    <property type="entry name" value="EXOSOME COMPLEX COMPONENT MTR3"/>
    <property type="match status" value="1"/>
</dbReference>
<comment type="similarity">
    <text evidence="3">Belongs to the RNase PH family.</text>
</comment>
<sequence length="285" mass="31709">MFAMPVDTKRIQGPEVSVPYDQFLAQQSQQSNEEAIGKERIDGRKSDELREIFLKTAVLSQAKGSAYIEMNNTKVICSVFDPREIPRKSEFSVNGELFCEFKYAPFSCRRKRGHQQDSEEKEMSAYLKRALEPAVCRHEFPNLQVDVYALVLENDGSALAAAITCAGLALADASIPMFDLVVAVQMGISITGKKFLDPTLEEEAYCFTLSGSDEKGSFGRVTAAFLPSLEQFSQVVQDGSMVTETYVEVLKELAHASKDAYRLSQECLLKAVQTSKEIKNAEQKN</sequence>
<dbReference type="SUPFAM" id="SSF55666">
    <property type="entry name" value="Ribonuclease PH domain 2-like"/>
    <property type="match status" value="1"/>
</dbReference>
<dbReference type="SUPFAM" id="SSF54211">
    <property type="entry name" value="Ribosomal protein S5 domain 2-like"/>
    <property type="match status" value="1"/>
</dbReference>
<dbReference type="Pfam" id="PF01138">
    <property type="entry name" value="RNase_PH"/>
    <property type="match status" value="1"/>
</dbReference>
<proteinExistence type="inferred from homology"/>
<evidence type="ECO:0000256" key="6">
    <source>
        <dbReference type="ARBA" id="ARBA00022835"/>
    </source>
</evidence>
<evidence type="ECO:0000313" key="11">
    <source>
        <dbReference type="Proteomes" id="UP000792457"/>
    </source>
</evidence>
<dbReference type="GO" id="GO:0016075">
    <property type="term" value="P:rRNA catabolic process"/>
    <property type="evidence" value="ECO:0007669"/>
    <property type="project" value="TreeGrafter"/>
</dbReference>
<accession>A0A8K0P1K9</accession>
<name>A0A8K0P1K9_LADFU</name>
<dbReference type="EMBL" id="KZ308340">
    <property type="protein sequence ID" value="KAG8227779.1"/>
    <property type="molecule type" value="Genomic_DNA"/>
</dbReference>
<evidence type="ECO:0000313" key="10">
    <source>
        <dbReference type="EMBL" id="KAG8227779.1"/>
    </source>
</evidence>
<comment type="subcellular location">
    <subcellularLocation>
        <location evidence="2">Cytoplasm</location>
    </subcellularLocation>
    <subcellularLocation>
        <location evidence="1">Nucleus</location>
    </subcellularLocation>
</comment>
<feature type="domain" description="Exoribonuclease phosphorolytic" evidence="9">
    <location>
        <begin position="48"/>
        <end position="176"/>
    </location>
</feature>
<keyword evidence="7" id="KW-0694">RNA-binding</keyword>
<dbReference type="AlphaFoldDB" id="A0A8K0P1K9"/>
<dbReference type="CDD" id="cd11371">
    <property type="entry name" value="RNase_PH_MTR3"/>
    <property type="match status" value="1"/>
</dbReference>
<keyword evidence="8" id="KW-0539">Nucleus</keyword>
<protein>
    <recommendedName>
        <fullName evidence="9">Exoribonuclease phosphorolytic domain-containing protein</fullName>
    </recommendedName>
</protein>
<dbReference type="GO" id="GO:0003723">
    <property type="term" value="F:RNA binding"/>
    <property type="evidence" value="ECO:0007669"/>
    <property type="project" value="UniProtKB-KW"/>
</dbReference>
<gene>
    <name evidence="10" type="ORF">J437_LFUL006413</name>
</gene>
<dbReference type="GO" id="GO:0071051">
    <property type="term" value="P:poly(A)-dependent snoRNA 3'-end processing"/>
    <property type="evidence" value="ECO:0007669"/>
    <property type="project" value="TreeGrafter"/>
</dbReference>
<evidence type="ECO:0000256" key="1">
    <source>
        <dbReference type="ARBA" id="ARBA00004123"/>
    </source>
</evidence>
<dbReference type="InterPro" id="IPR020568">
    <property type="entry name" value="Ribosomal_Su5_D2-typ_SF"/>
</dbReference>
<keyword evidence="4" id="KW-0963">Cytoplasm</keyword>
<dbReference type="InterPro" id="IPR050080">
    <property type="entry name" value="RNase_PH"/>
</dbReference>
<evidence type="ECO:0000256" key="5">
    <source>
        <dbReference type="ARBA" id="ARBA00022552"/>
    </source>
</evidence>
<dbReference type="Gene3D" id="3.30.230.70">
    <property type="entry name" value="GHMP Kinase, N-terminal domain"/>
    <property type="match status" value="1"/>
</dbReference>
<evidence type="ECO:0000256" key="3">
    <source>
        <dbReference type="ARBA" id="ARBA00006678"/>
    </source>
</evidence>
<evidence type="ECO:0000256" key="4">
    <source>
        <dbReference type="ARBA" id="ARBA00022490"/>
    </source>
</evidence>
<keyword evidence="6" id="KW-0271">Exosome</keyword>
<comment type="caution">
    <text evidence="10">The sequence shown here is derived from an EMBL/GenBank/DDBJ whole genome shotgun (WGS) entry which is preliminary data.</text>
</comment>
<dbReference type="OrthoDB" id="2504340at2759"/>
<evidence type="ECO:0000256" key="2">
    <source>
        <dbReference type="ARBA" id="ARBA00004496"/>
    </source>
</evidence>
<dbReference type="InterPro" id="IPR027408">
    <property type="entry name" value="PNPase/RNase_PH_dom_sf"/>
</dbReference>
<dbReference type="GO" id="GO:0000177">
    <property type="term" value="C:cytoplasmic exosome (RNase complex)"/>
    <property type="evidence" value="ECO:0007669"/>
    <property type="project" value="TreeGrafter"/>
</dbReference>
<keyword evidence="5" id="KW-0698">rRNA processing</keyword>
<dbReference type="PANTHER" id="PTHR11953">
    <property type="entry name" value="EXOSOME COMPLEX COMPONENT"/>
    <property type="match status" value="1"/>
</dbReference>
<dbReference type="InterPro" id="IPR001247">
    <property type="entry name" value="ExoRNase_PH_dom1"/>
</dbReference>
<dbReference type="GO" id="GO:0034475">
    <property type="term" value="P:U4 snRNA 3'-end processing"/>
    <property type="evidence" value="ECO:0007669"/>
    <property type="project" value="TreeGrafter"/>
</dbReference>
<keyword evidence="11" id="KW-1185">Reference proteome</keyword>
<evidence type="ECO:0000256" key="7">
    <source>
        <dbReference type="ARBA" id="ARBA00022884"/>
    </source>
</evidence>
<reference evidence="10" key="2">
    <citation type="submission" date="2017-10" db="EMBL/GenBank/DDBJ databases">
        <title>Ladona fulva Genome sequencing and assembly.</title>
        <authorList>
            <person name="Murali S."/>
            <person name="Richards S."/>
            <person name="Bandaranaike D."/>
            <person name="Bellair M."/>
            <person name="Blankenburg K."/>
            <person name="Chao H."/>
            <person name="Dinh H."/>
            <person name="Doddapaneni H."/>
            <person name="Dugan-Rocha S."/>
            <person name="Elkadiri S."/>
            <person name="Gnanaolivu R."/>
            <person name="Hernandez B."/>
            <person name="Skinner E."/>
            <person name="Javaid M."/>
            <person name="Lee S."/>
            <person name="Li M."/>
            <person name="Ming W."/>
            <person name="Munidasa M."/>
            <person name="Muniz J."/>
            <person name="Nguyen L."/>
            <person name="Hughes D."/>
            <person name="Osuji N."/>
            <person name="Pu L.-L."/>
            <person name="Puazo M."/>
            <person name="Qu C."/>
            <person name="Quiroz J."/>
            <person name="Raj R."/>
            <person name="Weissenberger G."/>
            <person name="Xin Y."/>
            <person name="Zou X."/>
            <person name="Han Y."/>
            <person name="Worley K."/>
            <person name="Muzny D."/>
            <person name="Gibbs R."/>
        </authorList>
    </citation>
    <scope>NUCLEOTIDE SEQUENCE</scope>
    <source>
        <strain evidence="10">Sampled in the wild</strain>
    </source>
</reference>
<organism evidence="10 11">
    <name type="scientific">Ladona fulva</name>
    <name type="common">Scarce chaser dragonfly</name>
    <name type="synonym">Libellula fulva</name>
    <dbReference type="NCBI Taxonomy" id="123851"/>
    <lineage>
        <taxon>Eukaryota</taxon>
        <taxon>Metazoa</taxon>
        <taxon>Ecdysozoa</taxon>
        <taxon>Arthropoda</taxon>
        <taxon>Hexapoda</taxon>
        <taxon>Insecta</taxon>
        <taxon>Pterygota</taxon>
        <taxon>Palaeoptera</taxon>
        <taxon>Odonata</taxon>
        <taxon>Epiprocta</taxon>
        <taxon>Anisoptera</taxon>
        <taxon>Libelluloidea</taxon>
        <taxon>Libellulidae</taxon>
        <taxon>Ladona</taxon>
    </lineage>
</organism>
<dbReference type="GO" id="GO:0000176">
    <property type="term" value="C:nuclear exosome (RNase complex)"/>
    <property type="evidence" value="ECO:0007669"/>
    <property type="project" value="TreeGrafter"/>
</dbReference>
<dbReference type="GO" id="GO:0006364">
    <property type="term" value="P:rRNA processing"/>
    <property type="evidence" value="ECO:0007669"/>
    <property type="project" value="UniProtKB-KW"/>
</dbReference>
<dbReference type="GO" id="GO:0071028">
    <property type="term" value="P:nuclear mRNA surveillance"/>
    <property type="evidence" value="ECO:0007669"/>
    <property type="project" value="TreeGrafter"/>
</dbReference>
<reference evidence="10" key="1">
    <citation type="submission" date="2013-04" db="EMBL/GenBank/DDBJ databases">
        <authorList>
            <person name="Qu J."/>
            <person name="Murali S.C."/>
            <person name="Bandaranaike D."/>
            <person name="Bellair M."/>
            <person name="Blankenburg K."/>
            <person name="Chao H."/>
            <person name="Dinh H."/>
            <person name="Doddapaneni H."/>
            <person name="Downs B."/>
            <person name="Dugan-Rocha S."/>
            <person name="Elkadiri S."/>
            <person name="Gnanaolivu R.D."/>
            <person name="Hernandez B."/>
            <person name="Javaid M."/>
            <person name="Jayaseelan J.C."/>
            <person name="Lee S."/>
            <person name="Li M."/>
            <person name="Ming W."/>
            <person name="Munidasa M."/>
            <person name="Muniz J."/>
            <person name="Nguyen L."/>
            <person name="Ongeri F."/>
            <person name="Osuji N."/>
            <person name="Pu L.-L."/>
            <person name="Puazo M."/>
            <person name="Qu C."/>
            <person name="Quiroz J."/>
            <person name="Raj R."/>
            <person name="Weissenberger G."/>
            <person name="Xin Y."/>
            <person name="Zou X."/>
            <person name="Han Y."/>
            <person name="Richards S."/>
            <person name="Worley K."/>
            <person name="Muzny D."/>
            <person name="Gibbs R."/>
        </authorList>
    </citation>
    <scope>NUCLEOTIDE SEQUENCE</scope>
    <source>
        <strain evidence="10">Sampled in the wild</strain>
    </source>
</reference>
<evidence type="ECO:0000259" key="9">
    <source>
        <dbReference type="Pfam" id="PF01138"/>
    </source>
</evidence>
<evidence type="ECO:0000256" key="8">
    <source>
        <dbReference type="ARBA" id="ARBA00023242"/>
    </source>
</evidence>
<dbReference type="GO" id="GO:0005730">
    <property type="term" value="C:nucleolus"/>
    <property type="evidence" value="ECO:0007669"/>
    <property type="project" value="TreeGrafter"/>
</dbReference>
<dbReference type="InterPro" id="IPR036345">
    <property type="entry name" value="ExoRNase_PH_dom2_sf"/>
</dbReference>
<dbReference type="Proteomes" id="UP000792457">
    <property type="component" value="Unassembled WGS sequence"/>
</dbReference>